<evidence type="ECO:0000256" key="6">
    <source>
        <dbReference type="ARBA" id="ARBA00023136"/>
    </source>
</evidence>
<evidence type="ECO:0000256" key="2">
    <source>
        <dbReference type="ARBA" id="ARBA00008574"/>
    </source>
</evidence>
<dbReference type="KEGG" id="nta:107809016"/>
<comment type="subcellular location">
    <subcellularLocation>
        <location evidence="1">Endomembrane system</location>
        <topology evidence="1">Multi-pass membrane protein</topology>
    </subcellularLocation>
</comment>
<evidence type="ECO:0000256" key="3">
    <source>
        <dbReference type="ARBA" id="ARBA00022679"/>
    </source>
</evidence>
<dbReference type="GO" id="GO:0006612">
    <property type="term" value="P:protein targeting to membrane"/>
    <property type="evidence" value="ECO:0000318"/>
    <property type="project" value="GO_Central"/>
</dbReference>
<evidence type="ECO:0000256" key="5">
    <source>
        <dbReference type="ARBA" id="ARBA00022989"/>
    </source>
</evidence>
<dbReference type="Pfam" id="PF01529">
    <property type="entry name" value="DHHC"/>
    <property type="match status" value="1"/>
</dbReference>
<dbReference type="PaxDb" id="4097-A0A1S4BJL5"/>
<evidence type="ECO:0000256" key="7">
    <source>
        <dbReference type="ARBA" id="ARBA00023315"/>
    </source>
</evidence>
<dbReference type="RefSeq" id="XP_016489081.1">
    <property type="nucleotide sequence ID" value="XM_016633595.1"/>
</dbReference>
<dbReference type="GO" id="GO:0019706">
    <property type="term" value="F:protein-cysteine S-palmitoyltransferase activity"/>
    <property type="evidence" value="ECO:0000318"/>
    <property type="project" value="GO_Central"/>
</dbReference>
<dbReference type="OrthoDB" id="4096362at2759"/>
<evidence type="ECO:0000256" key="4">
    <source>
        <dbReference type="ARBA" id="ARBA00022692"/>
    </source>
</evidence>
<dbReference type="PANTHER" id="PTHR22883">
    <property type="entry name" value="ZINC FINGER DHHC DOMAIN CONTAINING PROTEIN"/>
    <property type="match status" value="1"/>
</dbReference>
<evidence type="ECO:0000256" key="8">
    <source>
        <dbReference type="RuleBase" id="RU079119"/>
    </source>
</evidence>
<keyword evidence="6 8" id="KW-0472">Membrane</keyword>
<name>A0A1S4BJL5_TOBAC</name>
<dbReference type="EC" id="2.3.1.225" evidence="8"/>
<sequence>MESQNLSIEEVEIDFLGKFKKILFTLWKNVVGIKTHNEENVTQNYRGDRVERVRLYHVWPGNNVFFLKGLLICGPDPRGLLLTIVSISLSSWVFAVYVARDISKHSSIKVSFCVLLTLIVLANLIMVSVIDPGIIPRNNESPATESTGNGRIRSKRVAINEVEMKLKYCRICNIHRPPRSCHCVICDNCVEKFDHHCPWIGQCIGLVCTITKKSAIFLEPMTEDKLIACIYFDLCRGIIDFMYCYWLWQLFTSSTYLLSHAKRFNIRILAMAWDSLVW</sequence>
<feature type="domain" description="Palmitoyltransferase DHHC" evidence="9">
    <location>
        <begin position="164"/>
        <end position="205"/>
    </location>
</feature>
<accession>A0A1S4BJL5</accession>
<dbReference type="PROSITE" id="PS50216">
    <property type="entry name" value="DHHC"/>
    <property type="match status" value="1"/>
</dbReference>
<dbReference type="AlphaFoldDB" id="A0A1S4BJL5"/>
<keyword evidence="3 8" id="KW-0808">Transferase</keyword>
<comment type="catalytic activity">
    <reaction evidence="8">
        <text>L-cysteinyl-[protein] + hexadecanoyl-CoA = S-hexadecanoyl-L-cysteinyl-[protein] + CoA</text>
        <dbReference type="Rhea" id="RHEA:36683"/>
        <dbReference type="Rhea" id="RHEA-COMP:10131"/>
        <dbReference type="Rhea" id="RHEA-COMP:11032"/>
        <dbReference type="ChEBI" id="CHEBI:29950"/>
        <dbReference type="ChEBI" id="CHEBI:57287"/>
        <dbReference type="ChEBI" id="CHEBI:57379"/>
        <dbReference type="ChEBI" id="CHEBI:74151"/>
        <dbReference type="EC" id="2.3.1.225"/>
    </reaction>
</comment>
<keyword evidence="5 8" id="KW-1133">Transmembrane helix</keyword>
<protein>
    <recommendedName>
        <fullName evidence="8">S-acyltransferase</fullName>
        <ecNumber evidence="8">2.3.1.225</ecNumber>
    </recommendedName>
    <alternativeName>
        <fullName evidence="8">Palmitoyltransferase</fullName>
    </alternativeName>
</protein>
<comment type="similarity">
    <text evidence="2 8">Belongs to the DHHC palmitoyltransferase family.</text>
</comment>
<keyword evidence="7 8" id="KW-0012">Acyltransferase</keyword>
<dbReference type="GO" id="GO:0005783">
    <property type="term" value="C:endoplasmic reticulum"/>
    <property type="evidence" value="ECO:0000318"/>
    <property type="project" value="GO_Central"/>
</dbReference>
<organism evidence="10">
    <name type="scientific">Nicotiana tabacum</name>
    <name type="common">Common tobacco</name>
    <dbReference type="NCBI Taxonomy" id="4097"/>
    <lineage>
        <taxon>Eukaryota</taxon>
        <taxon>Viridiplantae</taxon>
        <taxon>Streptophyta</taxon>
        <taxon>Embryophyta</taxon>
        <taxon>Tracheophyta</taxon>
        <taxon>Spermatophyta</taxon>
        <taxon>Magnoliopsida</taxon>
        <taxon>eudicotyledons</taxon>
        <taxon>Gunneridae</taxon>
        <taxon>Pentapetalae</taxon>
        <taxon>asterids</taxon>
        <taxon>lamiids</taxon>
        <taxon>Solanales</taxon>
        <taxon>Solanaceae</taxon>
        <taxon>Nicotianoideae</taxon>
        <taxon>Nicotianeae</taxon>
        <taxon>Nicotiana</taxon>
    </lineage>
</organism>
<dbReference type="GO" id="GO:0005794">
    <property type="term" value="C:Golgi apparatus"/>
    <property type="evidence" value="ECO:0000318"/>
    <property type="project" value="GO_Central"/>
</dbReference>
<feature type="transmembrane region" description="Helical" evidence="8">
    <location>
        <begin position="79"/>
        <end position="98"/>
    </location>
</feature>
<comment type="domain">
    <text evidence="8">The DHHC domain is required for palmitoyltransferase activity.</text>
</comment>
<feature type="transmembrane region" description="Helical" evidence="8">
    <location>
        <begin position="110"/>
        <end position="130"/>
    </location>
</feature>
<evidence type="ECO:0000313" key="10">
    <source>
        <dbReference type="RefSeq" id="XP_016489081.1"/>
    </source>
</evidence>
<dbReference type="InterPro" id="IPR039859">
    <property type="entry name" value="PFA4/ZDH16/20/ERF2-like"/>
</dbReference>
<evidence type="ECO:0000259" key="9">
    <source>
        <dbReference type="Pfam" id="PF01529"/>
    </source>
</evidence>
<dbReference type="PANTHER" id="PTHR22883:SF57">
    <property type="entry name" value="S-ACYLTRANSFERASE"/>
    <property type="match status" value="1"/>
</dbReference>
<proteinExistence type="inferred from homology"/>
<dbReference type="InterPro" id="IPR001594">
    <property type="entry name" value="Palmitoyltrfase_DHHC"/>
</dbReference>
<evidence type="ECO:0000256" key="1">
    <source>
        <dbReference type="ARBA" id="ARBA00004127"/>
    </source>
</evidence>
<keyword evidence="4 8" id="KW-0812">Transmembrane</keyword>
<gene>
    <name evidence="10" type="primary">LOC107809016</name>
</gene>
<reference evidence="10" key="1">
    <citation type="submission" date="2025-08" db="UniProtKB">
        <authorList>
            <consortium name="RefSeq"/>
        </authorList>
    </citation>
    <scope>IDENTIFICATION</scope>
</reference>